<dbReference type="CDD" id="cd00028">
    <property type="entry name" value="B_lectin"/>
    <property type="match status" value="1"/>
</dbReference>
<accession>A0ABS8RP99</accession>
<keyword evidence="1 3" id="KW-0732">Signal</keyword>
<evidence type="ECO:0000256" key="3">
    <source>
        <dbReference type="SAM" id="SignalP"/>
    </source>
</evidence>
<reference evidence="5 6" key="1">
    <citation type="journal article" date="2021" name="BMC Genomics">
        <title>Datura genome reveals duplications of psychoactive alkaloid biosynthetic genes and high mutation rate following tissue culture.</title>
        <authorList>
            <person name="Rajewski A."/>
            <person name="Carter-House D."/>
            <person name="Stajich J."/>
            <person name="Litt A."/>
        </authorList>
    </citation>
    <scope>NUCLEOTIDE SEQUENCE [LARGE SCALE GENOMIC DNA]</scope>
    <source>
        <strain evidence="5">AR-01</strain>
    </source>
</reference>
<organism evidence="5 6">
    <name type="scientific">Datura stramonium</name>
    <name type="common">Jimsonweed</name>
    <name type="synonym">Common thornapple</name>
    <dbReference type="NCBI Taxonomy" id="4076"/>
    <lineage>
        <taxon>Eukaryota</taxon>
        <taxon>Viridiplantae</taxon>
        <taxon>Streptophyta</taxon>
        <taxon>Embryophyta</taxon>
        <taxon>Tracheophyta</taxon>
        <taxon>Spermatophyta</taxon>
        <taxon>Magnoliopsida</taxon>
        <taxon>eudicotyledons</taxon>
        <taxon>Gunneridae</taxon>
        <taxon>Pentapetalae</taxon>
        <taxon>asterids</taxon>
        <taxon>lamiids</taxon>
        <taxon>Solanales</taxon>
        <taxon>Solanaceae</taxon>
        <taxon>Solanoideae</taxon>
        <taxon>Datureae</taxon>
        <taxon>Datura</taxon>
    </lineage>
</organism>
<protein>
    <recommendedName>
        <fullName evidence="4">Bulb-type lectin domain-containing protein</fullName>
    </recommendedName>
</protein>
<evidence type="ECO:0000313" key="6">
    <source>
        <dbReference type="Proteomes" id="UP000823775"/>
    </source>
</evidence>
<evidence type="ECO:0000313" key="5">
    <source>
        <dbReference type="EMBL" id="MCD7448454.1"/>
    </source>
</evidence>
<evidence type="ECO:0000256" key="2">
    <source>
        <dbReference type="ARBA" id="ARBA00023180"/>
    </source>
</evidence>
<keyword evidence="6" id="KW-1185">Reference proteome</keyword>
<evidence type="ECO:0000256" key="1">
    <source>
        <dbReference type="ARBA" id="ARBA00022729"/>
    </source>
</evidence>
<dbReference type="Pfam" id="PF01453">
    <property type="entry name" value="B_lectin"/>
    <property type="match status" value="1"/>
</dbReference>
<dbReference type="PANTHER" id="PTHR32444:SF235">
    <property type="entry name" value="OS01G0783900 PROTEIN"/>
    <property type="match status" value="1"/>
</dbReference>
<dbReference type="PROSITE" id="PS50927">
    <property type="entry name" value="BULB_LECTIN"/>
    <property type="match status" value="1"/>
</dbReference>
<dbReference type="InterPro" id="IPR001480">
    <property type="entry name" value="Bulb-type_lectin_dom"/>
</dbReference>
<evidence type="ECO:0000259" key="4">
    <source>
        <dbReference type="PROSITE" id="PS50927"/>
    </source>
</evidence>
<name>A0ABS8RP99_DATST</name>
<feature type="signal peptide" evidence="3">
    <location>
        <begin position="1"/>
        <end position="36"/>
    </location>
</feature>
<keyword evidence="2" id="KW-0325">Glycoprotein</keyword>
<sequence>MLLLAQVAGKFYVMQLISNFLLLLLAVLVILCSCDARSTIDGSSKLVDNEETLVSAGEKFEMGFFSDDRDQLRRFVGIWYYNMSPRTVVWVANWNRPIPVSRIKNEDISVVVEDGNLKVYNSNSSTPYFSTVLDSASNRRVELLDTGNLVLVDESGARLWQSFLNPTDTFLPGMKMGMGFKLTDSRSGKYTFQMGEGDNNTYAIFETGVDIPYWKGSVPSGISGTSKFSKMPAYLTYLLSNFNESDVKYSGAMEEIHPIIFLNILRSIFQVMSMATAVSKVLDS</sequence>
<feature type="domain" description="Bulb-type lectin" evidence="4">
    <location>
        <begin position="38"/>
        <end position="164"/>
    </location>
</feature>
<proteinExistence type="predicted"/>
<feature type="chain" id="PRO_5046664764" description="Bulb-type lectin domain-containing protein" evidence="3">
    <location>
        <begin position="37"/>
        <end position="284"/>
    </location>
</feature>
<gene>
    <name evidence="5" type="ORF">HAX54_042252</name>
</gene>
<dbReference type="Proteomes" id="UP000823775">
    <property type="component" value="Unassembled WGS sequence"/>
</dbReference>
<dbReference type="InterPro" id="IPR036426">
    <property type="entry name" value="Bulb-type_lectin_dom_sf"/>
</dbReference>
<dbReference type="PANTHER" id="PTHR32444">
    <property type="entry name" value="BULB-TYPE LECTIN DOMAIN-CONTAINING PROTEIN"/>
    <property type="match status" value="1"/>
</dbReference>
<comment type="caution">
    <text evidence="5">The sequence shown here is derived from an EMBL/GenBank/DDBJ whole genome shotgun (WGS) entry which is preliminary data.</text>
</comment>
<dbReference type="EMBL" id="JACEIK010000062">
    <property type="protein sequence ID" value="MCD7448454.1"/>
    <property type="molecule type" value="Genomic_DNA"/>
</dbReference>
<dbReference type="SUPFAM" id="SSF51110">
    <property type="entry name" value="alpha-D-mannose-specific plant lectins"/>
    <property type="match status" value="1"/>
</dbReference>
<dbReference type="Gene3D" id="2.90.10.10">
    <property type="entry name" value="Bulb-type lectin domain"/>
    <property type="match status" value="1"/>
</dbReference>
<dbReference type="SMART" id="SM00108">
    <property type="entry name" value="B_lectin"/>
    <property type="match status" value="1"/>
</dbReference>